<protein>
    <recommendedName>
        <fullName evidence="1">DUF7725 domain-containing protein</fullName>
    </recommendedName>
</protein>
<sequence>MLAPLRWSDYEDMHGNLNAFLGSHPELSVIEGDYIQVQEGAQKIIVGMVARAKLRVATVAASSHPSLKSFVAVTPMAQTRLMKAPSINSSYEMLKRIH</sequence>
<dbReference type="InterPro" id="IPR056142">
    <property type="entry name" value="DUF7725"/>
</dbReference>
<dbReference type="Proteomes" id="UP000245207">
    <property type="component" value="Unassembled WGS sequence"/>
</dbReference>
<name>A0A2U1L6D4_ARTAN</name>
<comment type="caution">
    <text evidence="2">The sequence shown here is derived from an EMBL/GenBank/DDBJ whole genome shotgun (WGS) entry which is preliminary data.</text>
</comment>
<dbReference type="EMBL" id="PKPP01011200">
    <property type="protein sequence ID" value="PWA44577.1"/>
    <property type="molecule type" value="Genomic_DNA"/>
</dbReference>
<evidence type="ECO:0000313" key="3">
    <source>
        <dbReference type="Proteomes" id="UP000245207"/>
    </source>
</evidence>
<dbReference type="STRING" id="35608.A0A2U1L6D4"/>
<reference evidence="2 3" key="1">
    <citation type="journal article" date="2018" name="Mol. Plant">
        <title>The genome of Artemisia annua provides insight into the evolution of Asteraceae family and artemisinin biosynthesis.</title>
        <authorList>
            <person name="Shen Q."/>
            <person name="Zhang L."/>
            <person name="Liao Z."/>
            <person name="Wang S."/>
            <person name="Yan T."/>
            <person name="Shi P."/>
            <person name="Liu M."/>
            <person name="Fu X."/>
            <person name="Pan Q."/>
            <person name="Wang Y."/>
            <person name="Lv Z."/>
            <person name="Lu X."/>
            <person name="Zhang F."/>
            <person name="Jiang W."/>
            <person name="Ma Y."/>
            <person name="Chen M."/>
            <person name="Hao X."/>
            <person name="Li L."/>
            <person name="Tang Y."/>
            <person name="Lv G."/>
            <person name="Zhou Y."/>
            <person name="Sun X."/>
            <person name="Brodelius P.E."/>
            <person name="Rose J.K.C."/>
            <person name="Tang K."/>
        </authorList>
    </citation>
    <scope>NUCLEOTIDE SEQUENCE [LARGE SCALE GENOMIC DNA]</scope>
    <source>
        <strain evidence="3">cv. Huhao1</strain>
        <tissue evidence="2">Leaf</tissue>
    </source>
</reference>
<accession>A0A2U1L6D4</accession>
<organism evidence="2 3">
    <name type="scientific">Artemisia annua</name>
    <name type="common">Sweet wormwood</name>
    <dbReference type="NCBI Taxonomy" id="35608"/>
    <lineage>
        <taxon>Eukaryota</taxon>
        <taxon>Viridiplantae</taxon>
        <taxon>Streptophyta</taxon>
        <taxon>Embryophyta</taxon>
        <taxon>Tracheophyta</taxon>
        <taxon>Spermatophyta</taxon>
        <taxon>Magnoliopsida</taxon>
        <taxon>eudicotyledons</taxon>
        <taxon>Gunneridae</taxon>
        <taxon>Pentapetalae</taxon>
        <taxon>asterids</taxon>
        <taxon>campanulids</taxon>
        <taxon>Asterales</taxon>
        <taxon>Asteraceae</taxon>
        <taxon>Asteroideae</taxon>
        <taxon>Anthemideae</taxon>
        <taxon>Artemisiinae</taxon>
        <taxon>Artemisia</taxon>
    </lineage>
</organism>
<evidence type="ECO:0000259" key="1">
    <source>
        <dbReference type="Pfam" id="PF24851"/>
    </source>
</evidence>
<gene>
    <name evidence="2" type="ORF">CTI12_AA525070</name>
</gene>
<dbReference type="OrthoDB" id="1750058at2759"/>
<evidence type="ECO:0000313" key="2">
    <source>
        <dbReference type="EMBL" id="PWA44577.1"/>
    </source>
</evidence>
<dbReference type="PANTHER" id="PTHR35766">
    <property type="entry name" value="OS08G0543600 PROTEIN"/>
    <property type="match status" value="1"/>
</dbReference>
<dbReference type="AlphaFoldDB" id="A0A2U1L6D4"/>
<dbReference type="Pfam" id="PF24851">
    <property type="entry name" value="DUF7725"/>
    <property type="match status" value="1"/>
</dbReference>
<proteinExistence type="predicted"/>
<dbReference type="PANTHER" id="PTHR35766:SF1">
    <property type="entry name" value="OS08G0543600 PROTEIN"/>
    <property type="match status" value="1"/>
</dbReference>
<feature type="domain" description="DUF7725" evidence="1">
    <location>
        <begin position="1"/>
        <end position="37"/>
    </location>
</feature>
<keyword evidence="3" id="KW-1185">Reference proteome</keyword>